<feature type="region of interest" description="Disordered" evidence="8">
    <location>
        <begin position="1"/>
        <end position="21"/>
    </location>
</feature>
<feature type="domain" description="Helicase C-terminal" evidence="10">
    <location>
        <begin position="272"/>
        <end position="427"/>
    </location>
</feature>
<dbReference type="SMART" id="SM01178">
    <property type="entry name" value="DUF4217"/>
    <property type="match status" value="1"/>
</dbReference>
<evidence type="ECO:0000259" key="10">
    <source>
        <dbReference type="PROSITE" id="PS51194"/>
    </source>
</evidence>
<dbReference type="InterPro" id="IPR025313">
    <property type="entry name" value="SPB4-like_CTE"/>
</dbReference>
<dbReference type="PROSITE" id="PS51194">
    <property type="entry name" value="HELICASE_CTER"/>
    <property type="match status" value="1"/>
</dbReference>
<dbReference type="InterPro" id="IPR027417">
    <property type="entry name" value="P-loop_NTPase"/>
</dbReference>
<dbReference type="SUPFAM" id="SSF52540">
    <property type="entry name" value="P-loop containing nucleoside triphosphate hydrolases"/>
    <property type="match status" value="1"/>
</dbReference>
<evidence type="ECO:0000256" key="2">
    <source>
        <dbReference type="ARBA" id="ARBA00022801"/>
    </source>
</evidence>
<dbReference type="CDD" id="cd18787">
    <property type="entry name" value="SF2_C_DEAD"/>
    <property type="match status" value="1"/>
</dbReference>
<reference evidence="12" key="2">
    <citation type="submission" date="2020-10" db="UniProtKB">
        <authorList>
            <consortium name="WormBaseParasite"/>
        </authorList>
    </citation>
    <scope>IDENTIFICATION</scope>
</reference>
<evidence type="ECO:0000256" key="4">
    <source>
        <dbReference type="ARBA" id="ARBA00022840"/>
    </source>
</evidence>
<name>A0A7E4VIG3_PANRE</name>
<dbReference type="Pfam" id="PF13959">
    <property type="entry name" value="CTE_SPB4"/>
    <property type="match status" value="1"/>
</dbReference>
<dbReference type="Pfam" id="PF00271">
    <property type="entry name" value="Helicase_C"/>
    <property type="match status" value="1"/>
</dbReference>
<dbReference type="Proteomes" id="UP000492821">
    <property type="component" value="Unassembled WGS sequence"/>
</dbReference>
<evidence type="ECO:0000256" key="1">
    <source>
        <dbReference type="ARBA" id="ARBA00022741"/>
    </source>
</evidence>
<dbReference type="EC" id="3.6.4.13" evidence="7"/>
<evidence type="ECO:0000259" key="9">
    <source>
        <dbReference type="PROSITE" id="PS51192"/>
    </source>
</evidence>
<evidence type="ECO:0000256" key="3">
    <source>
        <dbReference type="ARBA" id="ARBA00022806"/>
    </source>
</evidence>
<dbReference type="Pfam" id="PF00270">
    <property type="entry name" value="DEAD"/>
    <property type="match status" value="1"/>
</dbReference>
<evidence type="ECO:0000256" key="6">
    <source>
        <dbReference type="RuleBase" id="RU000492"/>
    </source>
</evidence>
<accession>A0A7E4VIG3</accession>
<keyword evidence="2 6" id="KW-0378">Hydrolase</keyword>
<dbReference type="InterPro" id="IPR001650">
    <property type="entry name" value="Helicase_C-like"/>
</dbReference>
<dbReference type="PROSITE" id="PS51192">
    <property type="entry name" value="HELICASE_ATP_BIND_1"/>
    <property type="match status" value="1"/>
</dbReference>
<dbReference type="InterPro" id="IPR014001">
    <property type="entry name" value="Helicase_ATP-bd"/>
</dbReference>
<comment type="function">
    <text evidence="7">RNA helicase.</text>
</comment>
<dbReference type="PANTHER" id="PTHR24031">
    <property type="entry name" value="RNA HELICASE"/>
    <property type="match status" value="1"/>
</dbReference>
<reference evidence="11" key="1">
    <citation type="journal article" date="2013" name="Genetics">
        <title>The draft genome and transcriptome of Panagrellus redivivus are shaped by the harsh demands of a free-living lifestyle.</title>
        <authorList>
            <person name="Srinivasan J."/>
            <person name="Dillman A.R."/>
            <person name="Macchietto M.G."/>
            <person name="Heikkinen L."/>
            <person name="Lakso M."/>
            <person name="Fracchia K.M."/>
            <person name="Antoshechkin I."/>
            <person name="Mortazavi A."/>
            <person name="Wong G."/>
            <person name="Sternberg P.W."/>
        </authorList>
    </citation>
    <scope>NUCLEOTIDE SEQUENCE [LARGE SCALE GENOMIC DNA]</scope>
    <source>
        <strain evidence="11">MT8872</strain>
    </source>
</reference>
<dbReference type="InterPro" id="IPR011545">
    <property type="entry name" value="DEAD/DEAH_box_helicase_dom"/>
</dbReference>
<dbReference type="WBParaSite" id="Pan_g21301.t1">
    <property type="protein sequence ID" value="Pan_g21301.t1"/>
    <property type="gene ID" value="Pan_g21301"/>
</dbReference>
<comment type="similarity">
    <text evidence="6">Belongs to the DEAD box helicase family.</text>
</comment>
<protein>
    <recommendedName>
        <fullName evidence="7">ATP-dependent RNA helicase</fullName>
        <ecNumber evidence="7">3.6.4.13</ecNumber>
    </recommendedName>
</protein>
<keyword evidence="3 6" id="KW-0347">Helicase</keyword>
<dbReference type="AlphaFoldDB" id="A0A7E4VIG3"/>
<dbReference type="GO" id="GO:0016787">
    <property type="term" value="F:hydrolase activity"/>
    <property type="evidence" value="ECO:0007669"/>
    <property type="project" value="UniProtKB-KW"/>
</dbReference>
<dbReference type="SMART" id="SM00487">
    <property type="entry name" value="DEXDc"/>
    <property type="match status" value="1"/>
</dbReference>
<dbReference type="InterPro" id="IPR000629">
    <property type="entry name" value="RNA-helicase_DEAD-box_CS"/>
</dbReference>
<keyword evidence="5 7" id="KW-0694">RNA-binding</keyword>
<dbReference type="GO" id="GO:0003723">
    <property type="term" value="F:RNA binding"/>
    <property type="evidence" value="ECO:0007669"/>
    <property type="project" value="UniProtKB-UniRule"/>
</dbReference>
<comment type="domain">
    <text evidence="7">The Q motif is unique to and characteristic of the DEAD box family of RNA helicases and controls ATP binding and hydrolysis.</text>
</comment>
<keyword evidence="11" id="KW-1185">Reference proteome</keyword>
<proteinExistence type="inferred from homology"/>
<organism evidence="11 12">
    <name type="scientific">Panagrellus redivivus</name>
    <name type="common">Microworm</name>
    <dbReference type="NCBI Taxonomy" id="6233"/>
    <lineage>
        <taxon>Eukaryota</taxon>
        <taxon>Metazoa</taxon>
        <taxon>Ecdysozoa</taxon>
        <taxon>Nematoda</taxon>
        <taxon>Chromadorea</taxon>
        <taxon>Rhabditida</taxon>
        <taxon>Tylenchina</taxon>
        <taxon>Panagrolaimomorpha</taxon>
        <taxon>Panagrolaimoidea</taxon>
        <taxon>Panagrolaimidae</taxon>
        <taxon>Panagrellus</taxon>
    </lineage>
</organism>
<evidence type="ECO:0000313" key="11">
    <source>
        <dbReference type="Proteomes" id="UP000492821"/>
    </source>
</evidence>
<dbReference type="Gene3D" id="3.40.50.300">
    <property type="entry name" value="P-loop containing nucleotide triphosphate hydrolases"/>
    <property type="match status" value="2"/>
</dbReference>
<sequence>MAKTKKESTKTAAPTPESPTDKLLPEIREYFAKDLGFDSFTPVQRCTVKYFLDNYDCIVQAPTGSGKTLAYVLPFLHILKTKVEEYKEGDKPKIAGLILVPTRELVHQVGTVMKAGAARIGFELLPLAACNTSKRSQEEKKFKKNCIVISTPGRFVNLLNKLPELKTYLKSLEMLIIDEADRFVDVDFKDQTTKILESLPKQRRTGLFSATQAKEIEDLIKFGLRNPVRLEVNSGTTRVMEDIDDDEGSAKAANVAPASLKNSYAIVPAAHKLLALVDFLKKRKDKKVLVFFSSRFSVIYFERVLKLVLGGKRPILNLYGKKFSRAKVISSFGGHNNTIMLATDVAGRGLDLENVDAVVQFDIPKHSSWFVHRSGRAGRNNHIGESILLLTPAEEAYAEFLLTHEKVAIERTHIFDKVLNDANADVLRQKITSKASEEREFLELGTSAFVAMLNAYLSHDCQIVCRVKDLDIGALGNAYGLVRLPKFAETKTANVKAFKRVDIETSKIPYLDATREAERQKKLKSQEGTKKPRQTSTPAGQRRGKNVTKTPIPDENAGEDGSELKKTAPKRKKKLSEWEELQSEDRLLKKFKKGKINRQEMEAAIDDL</sequence>
<feature type="domain" description="Helicase ATP-binding" evidence="9">
    <location>
        <begin position="48"/>
        <end position="230"/>
    </location>
</feature>
<dbReference type="SMART" id="SM00490">
    <property type="entry name" value="HELICc"/>
    <property type="match status" value="1"/>
</dbReference>
<keyword evidence="1 6" id="KW-0547">Nucleotide-binding</keyword>
<dbReference type="GO" id="GO:0043186">
    <property type="term" value="C:P granule"/>
    <property type="evidence" value="ECO:0007669"/>
    <property type="project" value="UniProtKB-ARBA"/>
</dbReference>
<evidence type="ECO:0000256" key="8">
    <source>
        <dbReference type="SAM" id="MobiDB-lite"/>
    </source>
</evidence>
<evidence type="ECO:0000313" key="12">
    <source>
        <dbReference type="WBParaSite" id="Pan_g21301.t1"/>
    </source>
</evidence>
<evidence type="ECO:0000256" key="7">
    <source>
        <dbReference type="RuleBase" id="RU365068"/>
    </source>
</evidence>
<keyword evidence="4 6" id="KW-0067">ATP-binding</keyword>
<dbReference type="GO" id="GO:0003724">
    <property type="term" value="F:RNA helicase activity"/>
    <property type="evidence" value="ECO:0007669"/>
    <property type="project" value="UniProtKB-EC"/>
</dbReference>
<comment type="catalytic activity">
    <reaction evidence="7">
        <text>ATP + H2O = ADP + phosphate + H(+)</text>
        <dbReference type="Rhea" id="RHEA:13065"/>
        <dbReference type="ChEBI" id="CHEBI:15377"/>
        <dbReference type="ChEBI" id="CHEBI:15378"/>
        <dbReference type="ChEBI" id="CHEBI:30616"/>
        <dbReference type="ChEBI" id="CHEBI:43474"/>
        <dbReference type="ChEBI" id="CHEBI:456216"/>
        <dbReference type="EC" id="3.6.4.13"/>
    </reaction>
</comment>
<dbReference type="PROSITE" id="PS00039">
    <property type="entry name" value="DEAD_ATP_HELICASE"/>
    <property type="match status" value="1"/>
</dbReference>
<evidence type="ECO:0000256" key="5">
    <source>
        <dbReference type="ARBA" id="ARBA00022884"/>
    </source>
</evidence>
<feature type="region of interest" description="Disordered" evidence="8">
    <location>
        <begin position="514"/>
        <end position="579"/>
    </location>
</feature>
<feature type="compositionally biased region" description="Basic and acidic residues" evidence="8">
    <location>
        <begin position="514"/>
        <end position="530"/>
    </location>
</feature>
<dbReference type="GO" id="GO:0005524">
    <property type="term" value="F:ATP binding"/>
    <property type="evidence" value="ECO:0007669"/>
    <property type="project" value="UniProtKB-UniRule"/>
</dbReference>